<dbReference type="GO" id="GO:0008168">
    <property type="term" value="F:methyltransferase activity"/>
    <property type="evidence" value="ECO:0007669"/>
    <property type="project" value="UniProtKB-KW"/>
</dbReference>
<evidence type="ECO:0000313" key="3">
    <source>
        <dbReference type="Proteomes" id="UP000323946"/>
    </source>
</evidence>
<protein>
    <submittedName>
        <fullName evidence="2">Methyltransferase domain-containing protein</fullName>
    </submittedName>
</protein>
<dbReference type="Proteomes" id="UP000323946">
    <property type="component" value="Unassembled WGS sequence"/>
</dbReference>
<proteinExistence type="predicted"/>
<dbReference type="InterPro" id="IPR041698">
    <property type="entry name" value="Methyltransf_25"/>
</dbReference>
<comment type="caution">
    <text evidence="2">The sequence shown here is derived from an EMBL/GenBank/DDBJ whole genome shotgun (WGS) entry which is preliminary data.</text>
</comment>
<dbReference type="OrthoDB" id="4571118at2"/>
<dbReference type="GO" id="GO:0032259">
    <property type="term" value="P:methylation"/>
    <property type="evidence" value="ECO:0007669"/>
    <property type="project" value="UniProtKB-KW"/>
</dbReference>
<evidence type="ECO:0000259" key="1">
    <source>
        <dbReference type="Pfam" id="PF13649"/>
    </source>
</evidence>
<dbReference type="EMBL" id="VWPH01000006">
    <property type="protein sequence ID" value="KAA5833602.1"/>
    <property type="molecule type" value="Genomic_DNA"/>
</dbReference>
<reference evidence="2 3" key="1">
    <citation type="submission" date="2019-09" db="EMBL/GenBank/DDBJ databases">
        <title>Draft genome sequence of the thermophilic Saccharopolyspora hirsuta VKM Ac-666T.</title>
        <authorList>
            <person name="Lobastova T.G."/>
            <person name="Fokina V."/>
            <person name="Bragin E.Y."/>
            <person name="Shtratnikova V.Y."/>
            <person name="Starodumova I.P."/>
            <person name="Tarlachkov S.V."/>
            <person name="Donova M.V."/>
        </authorList>
    </citation>
    <scope>NUCLEOTIDE SEQUENCE [LARGE SCALE GENOMIC DNA]</scope>
    <source>
        <strain evidence="2 3">VKM Ac-666</strain>
    </source>
</reference>
<dbReference type="SUPFAM" id="SSF53335">
    <property type="entry name" value="S-adenosyl-L-methionine-dependent methyltransferases"/>
    <property type="match status" value="1"/>
</dbReference>
<dbReference type="Gene3D" id="3.40.50.150">
    <property type="entry name" value="Vaccinia Virus protein VP39"/>
    <property type="match status" value="1"/>
</dbReference>
<keyword evidence="2" id="KW-0489">Methyltransferase</keyword>
<dbReference type="RefSeq" id="WP_150067289.1">
    <property type="nucleotide sequence ID" value="NZ_JBEPDJ010000008.1"/>
</dbReference>
<feature type="domain" description="Methyltransferase" evidence="1">
    <location>
        <begin position="23"/>
        <end position="126"/>
    </location>
</feature>
<sequence>MAGLSPRLAAIVDALSLRPGMRVLEVGGAPGAAALAVCERIGPDGHVLMIDRSAKGIALTERNAASAIAGGLLSVRCVAAEDFALLPGEAPFDLAFAVRVGAFDGRHPKAGVEARRRIREALVPGGRLFIDGGAPLREVDLS</sequence>
<gene>
    <name evidence="2" type="ORF">F1721_15130</name>
</gene>
<dbReference type="SMR" id="A0A5M7BUZ3"/>
<keyword evidence="3" id="KW-1185">Reference proteome</keyword>
<dbReference type="Pfam" id="PF13649">
    <property type="entry name" value="Methyltransf_25"/>
    <property type="match status" value="1"/>
</dbReference>
<name>A0A5M7BUZ3_SACHI</name>
<organism evidence="2 3">
    <name type="scientific">Saccharopolyspora hirsuta</name>
    <dbReference type="NCBI Taxonomy" id="1837"/>
    <lineage>
        <taxon>Bacteria</taxon>
        <taxon>Bacillati</taxon>
        <taxon>Actinomycetota</taxon>
        <taxon>Actinomycetes</taxon>
        <taxon>Pseudonocardiales</taxon>
        <taxon>Pseudonocardiaceae</taxon>
        <taxon>Saccharopolyspora</taxon>
    </lineage>
</organism>
<accession>A0A5M7BUZ3</accession>
<dbReference type="AlphaFoldDB" id="A0A5M7BUZ3"/>
<dbReference type="InterPro" id="IPR029063">
    <property type="entry name" value="SAM-dependent_MTases_sf"/>
</dbReference>
<dbReference type="CDD" id="cd02440">
    <property type="entry name" value="AdoMet_MTases"/>
    <property type="match status" value="1"/>
</dbReference>
<evidence type="ECO:0000313" key="2">
    <source>
        <dbReference type="EMBL" id="KAA5833602.1"/>
    </source>
</evidence>
<keyword evidence="2" id="KW-0808">Transferase</keyword>